<dbReference type="HOGENOM" id="CLU_511544_0_0_2"/>
<accession>A8MBG0</accession>
<evidence type="ECO:0000256" key="1">
    <source>
        <dbReference type="SAM" id="Phobius"/>
    </source>
</evidence>
<keyword evidence="1" id="KW-0812">Transmembrane</keyword>
<proteinExistence type="predicted"/>
<evidence type="ECO:0000313" key="3">
    <source>
        <dbReference type="Proteomes" id="UP000001137"/>
    </source>
</evidence>
<dbReference type="STRING" id="397948.Cmaq_1876"/>
<name>A8MBG0_CALMQ</name>
<gene>
    <name evidence="2" type="ordered locus">Cmaq_1876</name>
</gene>
<keyword evidence="3" id="KW-1185">Reference proteome</keyword>
<sequence length="532" mass="57415">MLRLGQARLIEAVAAVLIIIILFSMLPLLFKSPLTPLRSQIQVGVSQYAYNSLYTLVTNPLFINALSKGNWSTIHSLASAIIGPQYNWFIGLEPLYKALTISSYSVMPNYVALNITLVPSPSTYGGYALIDLPILLINQGLPLSYRINTSVPMANVFILNSNGNPVNWWLMSYNYVTGDALIWVKTSSSRLTIIVSRNGSVPYNPITGEYCSNPYCPPYGGLSSFMATSLNLPIANYNNGLSVLSQLNGLNQYWWFNQSTALCSGAYSLSGNVLTFNVPQSSSASCTLLNPSIIGTYTTLIGQLMSIIPGSSLSINLNYVVTVYNGTRSYTAKVPVALILTYYGNGTVNYELYVNGQLAYDNNGPYVYLFMISLQPSVTPGVCSSGSSLYYTLNESVSMYDYVSMTSKSISGTYQSPCLPLTYNGVASASVAISSSSGITLGLNSSYTPGVNYEYNSVVKIYDLVATPPATSAVVAGAYFNYAITSNVIPQYYAYSIPGLPFTPTAGAFTVIVLPNGTYYLIALEIQEVSGG</sequence>
<dbReference type="RefSeq" id="WP_012186912.1">
    <property type="nucleotide sequence ID" value="NC_009954.1"/>
</dbReference>
<reference evidence="2 3" key="1">
    <citation type="submission" date="2007-10" db="EMBL/GenBank/DDBJ databases">
        <title>Complete sequence of Caldivirga maquilingensis IC-167.</title>
        <authorList>
            <consortium name="US DOE Joint Genome Institute"/>
            <person name="Copeland A."/>
            <person name="Lucas S."/>
            <person name="Lapidus A."/>
            <person name="Barry K."/>
            <person name="Glavina del Rio T."/>
            <person name="Dalin E."/>
            <person name="Tice H."/>
            <person name="Pitluck S."/>
            <person name="Saunders E."/>
            <person name="Brettin T."/>
            <person name="Bruce D."/>
            <person name="Detter J.C."/>
            <person name="Han C."/>
            <person name="Schmutz J."/>
            <person name="Larimer F."/>
            <person name="Land M."/>
            <person name="Hauser L."/>
            <person name="Kyrpides N."/>
            <person name="Ivanova N."/>
            <person name="Biddle J.F."/>
            <person name="Zhang Z."/>
            <person name="Fitz-Gibbon S.T."/>
            <person name="Lowe T.M."/>
            <person name="Saltikov C."/>
            <person name="House C.H."/>
            <person name="Richardson P."/>
        </authorList>
    </citation>
    <scope>NUCLEOTIDE SEQUENCE [LARGE SCALE GENOMIC DNA]</scope>
    <source>
        <strain evidence="3">ATCC 700844 / DSM 13496 / JCM 10307 / IC-167</strain>
    </source>
</reference>
<feature type="transmembrane region" description="Helical" evidence="1">
    <location>
        <begin position="12"/>
        <end position="30"/>
    </location>
</feature>
<evidence type="ECO:0000313" key="2">
    <source>
        <dbReference type="EMBL" id="ABW02693.1"/>
    </source>
</evidence>
<organism evidence="2 3">
    <name type="scientific">Caldivirga maquilingensis (strain ATCC 700844 / DSM 13496 / JCM 10307 / IC-167)</name>
    <dbReference type="NCBI Taxonomy" id="397948"/>
    <lineage>
        <taxon>Archaea</taxon>
        <taxon>Thermoproteota</taxon>
        <taxon>Thermoprotei</taxon>
        <taxon>Thermoproteales</taxon>
        <taxon>Thermoproteaceae</taxon>
        <taxon>Caldivirga</taxon>
    </lineage>
</organism>
<dbReference type="eggNOG" id="arCOG10502">
    <property type="taxonomic scope" value="Archaea"/>
</dbReference>
<protein>
    <recommendedName>
        <fullName evidence="4">DUF2341 domain-containing protein</fullName>
    </recommendedName>
</protein>
<keyword evidence="1" id="KW-1133">Transmembrane helix</keyword>
<dbReference type="KEGG" id="cma:Cmaq_1876"/>
<dbReference type="GeneID" id="5709151"/>
<dbReference type="OrthoDB" id="27905at2157"/>
<dbReference type="Proteomes" id="UP000001137">
    <property type="component" value="Chromosome"/>
</dbReference>
<keyword evidence="1" id="KW-0472">Membrane</keyword>
<evidence type="ECO:0008006" key="4">
    <source>
        <dbReference type="Google" id="ProtNLM"/>
    </source>
</evidence>
<dbReference type="EMBL" id="CP000852">
    <property type="protein sequence ID" value="ABW02693.1"/>
    <property type="molecule type" value="Genomic_DNA"/>
</dbReference>
<dbReference type="AlphaFoldDB" id="A8MBG0"/>